<keyword evidence="3" id="KW-0408">Iron</keyword>
<dbReference type="OrthoDB" id="5959209at2"/>
<dbReference type="PANTHER" id="PTHR22966:SF61">
    <property type="entry name" value="2-AMINOETHANETHIOL DIOXYGENASE"/>
    <property type="match status" value="1"/>
</dbReference>
<accession>A0A5S9F4U9</accession>
<dbReference type="InterPro" id="IPR014710">
    <property type="entry name" value="RmlC-like_jellyroll"/>
</dbReference>
<dbReference type="InterPro" id="IPR011051">
    <property type="entry name" value="RmlC_Cupin_sf"/>
</dbReference>
<dbReference type="SUPFAM" id="SSF51182">
    <property type="entry name" value="RmlC-like cupins"/>
    <property type="match status" value="1"/>
</dbReference>
<dbReference type="PANTHER" id="PTHR22966">
    <property type="entry name" value="2-AMINOETHANETHIOL DIOXYGENASE"/>
    <property type="match status" value="1"/>
</dbReference>
<name>A0A5S9F4U9_UABAM</name>
<dbReference type="Gene3D" id="2.60.120.10">
    <property type="entry name" value="Jelly Rolls"/>
    <property type="match status" value="1"/>
</dbReference>
<dbReference type="KEGG" id="uam:UABAM_02973"/>
<dbReference type="AlphaFoldDB" id="A0A5S9F4U9"/>
<gene>
    <name evidence="4" type="ORF">UABAM_02973</name>
</gene>
<evidence type="ECO:0000256" key="3">
    <source>
        <dbReference type="ARBA" id="ARBA00023004"/>
    </source>
</evidence>
<dbReference type="GO" id="GO:0016702">
    <property type="term" value="F:oxidoreductase activity, acting on single donors with incorporation of molecular oxygen, incorporation of two atoms of oxygen"/>
    <property type="evidence" value="ECO:0007669"/>
    <property type="project" value="InterPro"/>
</dbReference>
<reference evidence="4 5" key="1">
    <citation type="submission" date="2019-08" db="EMBL/GenBank/DDBJ databases">
        <title>Complete genome sequence of Candidatus Uab amorphum.</title>
        <authorList>
            <person name="Shiratori T."/>
            <person name="Suzuki S."/>
            <person name="Kakizawa Y."/>
            <person name="Ishida K."/>
        </authorList>
    </citation>
    <scope>NUCLEOTIDE SEQUENCE [LARGE SCALE GENOMIC DNA]</scope>
    <source>
        <strain evidence="4 5">SRT547</strain>
    </source>
</reference>
<keyword evidence="5" id="KW-1185">Reference proteome</keyword>
<evidence type="ECO:0000313" key="5">
    <source>
        <dbReference type="Proteomes" id="UP000326354"/>
    </source>
</evidence>
<keyword evidence="2" id="KW-0560">Oxidoreductase</keyword>
<dbReference type="Pfam" id="PF07847">
    <property type="entry name" value="PCO_ADO"/>
    <property type="match status" value="1"/>
</dbReference>
<dbReference type="GO" id="GO:0046872">
    <property type="term" value="F:metal ion binding"/>
    <property type="evidence" value="ECO:0007669"/>
    <property type="project" value="UniProtKB-KW"/>
</dbReference>
<dbReference type="Proteomes" id="UP000326354">
    <property type="component" value="Chromosome"/>
</dbReference>
<organism evidence="4 5">
    <name type="scientific">Uabimicrobium amorphum</name>
    <dbReference type="NCBI Taxonomy" id="2596890"/>
    <lineage>
        <taxon>Bacteria</taxon>
        <taxon>Pseudomonadati</taxon>
        <taxon>Planctomycetota</taxon>
        <taxon>Candidatus Uabimicrobiia</taxon>
        <taxon>Candidatus Uabimicrobiales</taxon>
        <taxon>Candidatus Uabimicrobiaceae</taxon>
        <taxon>Candidatus Uabimicrobium</taxon>
    </lineage>
</organism>
<evidence type="ECO:0000256" key="2">
    <source>
        <dbReference type="ARBA" id="ARBA00023002"/>
    </source>
</evidence>
<proteinExistence type="predicted"/>
<keyword evidence="1" id="KW-0479">Metal-binding</keyword>
<evidence type="ECO:0000313" key="4">
    <source>
        <dbReference type="EMBL" id="BBM84612.1"/>
    </source>
</evidence>
<protein>
    <recommendedName>
        <fullName evidence="6">Cysteine dioxygenase</fullName>
    </recommendedName>
</protein>
<dbReference type="InterPro" id="IPR012864">
    <property type="entry name" value="PCO/ADO"/>
</dbReference>
<dbReference type="EMBL" id="AP019860">
    <property type="protein sequence ID" value="BBM84612.1"/>
    <property type="molecule type" value="Genomic_DNA"/>
</dbReference>
<dbReference type="RefSeq" id="WP_151968755.1">
    <property type="nucleotide sequence ID" value="NZ_AP019860.1"/>
</dbReference>
<evidence type="ECO:0008006" key="6">
    <source>
        <dbReference type="Google" id="ProtNLM"/>
    </source>
</evidence>
<dbReference type="CDD" id="cd20289">
    <property type="entry name" value="cupin_ADO"/>
    <property type="match status" value="1"/>
</dbReference>
<sequence>MSKVQEVIQQAQHLFSQNSSPQHIIDVLGKLLDQINAQDLNLDELMANLNPECEWDSEPIFSTPDFSLQLFMIKKGSKIPLHDHPHMWVLMRVLYGTLHLRTFNWAEEYPLSGLARKCCDETANGATSTILVEPNNNNVHEIYAIDDCAFLDLLFPPYDHEERACHYYKEEQVNVNGETLTKLERLD</sequence>
<evidence type="ECO:0000256" key="1">
    <source>
        <dbReference type="ARBA" id="ARBA00022723"/>
    </source>
</evidence>